<evidence type="ECO:0000259" key="3">
    <source>
        <dbReference type="PROSITE" id="PS50119"/>
    </source>
</evidence>
<feature type="compositionally biased region" description="Polar residues" evidence="2">
    <location>
        <begin position="183"/>
        <end position="192"/>
    </location>
</feature>
<organism evidence="4">
    <name type="scientific">Rhodosorus marinus</name>
    <dbReference type="NCBI Taxonomy" id="101924"/>
    <lineage>
        <taxon>Eukaryota</taxon>
        <taxon>Rhodophyta</taxon>
        <taxon>Stylonematophyceae</taxon>
        <taxon>Stylonematales</taxon>
        <taxon>Stylonemataceae</taxon>
        <taxon>Rhodosorus</taxon>
    </lineage>
</organism>
<feature type="region of interest" description="Disordered" evidence="2">
    <location>
        <begin position="174"/>
        <end position="217"/>
    </location>
</feature>
<protein>
    <recommendedName>
        <fullName evidence="3">B box-type domain-containing protein</fullName>
    </recommendedName>
</protein>
<proteinExistence type="predicted"/>
<dbReference type="EMBL" id="HBEK01015416">
    <property type="protein sequence ID" value="CAD8398390.1"/>
    <property type="molecule type" value="Transcribed_RNA"/>
</dbReference>
<dbReference type="InterPro" id="IPR000315">
    <property type="entry name" value="Znf_B-box"/>
</dbReference>
<dbReference type="GO" id="GO:0008270">
    <property type="term" value="F:zinc ion binding"/>
    <property type="evidence" value="ECO:0007669"/>
    <property type="project" value="UniProtKB-KW"/>
</dbReference>
<feature type="domain" description="B box-type" evidence="3">
    <location>
        <begin position="6"/>
        <end position="53"/>
    </location>
</feature>
<dbReference type="AlphaFoldDB" id="A0A7S0BP49"/>
<keyword evidence="1" id="KW-0863">Zinc-finger</keyword>
<dbReference type="Pfam" id="PF00643">
    <property type="entry name" value="zf-B_box"/>
    <property type="match status" value="1"/>
</dbReference>
<dbReference type="GO" id="GO:0006355">
    <property type="term" value="P:regulation of DNA-templated transcription"/>
    <property type="evidence" value="ECO:0007669"/>
    <property type="project" value="TreeGrafter"/>
</dbReference>
<dbReference type="SMART" id="SM00336">
    <property type="entry name" value="BBOX"/>
    <property type="match status" value="2"/>
</dbReference>
<keyword evidence="1" id="KW-0862">Zinc</keyword>
<dbReference type="GO" id="GO:0005634">
    <property type="term" value="C:nucleus"/>
    <property type="evidence" value="ECO:0007669"/>
    <property type="project" value="TreeGrafter"/>
</dbReference>
<accession>A0A7S0BP49</accession>
<evidence type="ECO:0000313" key="4">
    <source>
        <dbReference type="EMBL" id="CAD8398390.1"/>
    </source>
</evidence>
<dbReference type="PANTHER" id="PTHR31832">
    <property type="entry name" value="B-BOX ZINC FINGER PROTEIN 22"/>
    <property type="match status" value="1"/>
</dbReference>
<evidence type="ECO:0000256" key="1">
    <source>
        <dbReference type="PROSITE-ProRule" id="PRU00024"/>
    </source>
</evidence>
<sequence>MPRLVNVRALCERCESAEAVSYCETEKENQCQSCDGRVHYGMGEEIGHRRRPLDPNVTVLAVCQRCGEPPASLFCDSLCGVICASCDALKKNSGSEHFHNHSRLSETLSKRRVKLLRKISDSVGGEFSLSLGRSNSQNGDEASTKSELSNIPMTAYKTTKSEVEVEVLAASIPRPREAKQRTEVPSSPQSVVHQRENNVEMTIGEDATQKDEAEGGEEISILEKFWPSGNVLFQDPEEAID</sequence>
<dbReference type="InterPro" id="IPR051979">
    <property type="entry name" value="B-box_zinc_finger"/>
</dbReference>
<reference evidence="4" key="1">
    <citation type="submission" date="2021-01" db="EMBL/GenBank/DDBJ databases">
        <authorList>
            <person name="Corre E."/>
            <person name="Pelletier E."/>
            <person name="Niang G."/>
            <person name="Scheremetjew M."/>
            <person name="Finn R."/>
            <person name="Kale V."/>
            <person name="Holt S."/>
            <person name="Cochrane G."/>
            <person name="Meng A."/>
            <person name="Brown T."/>
            <person name="Cohen L."/>
        </authorList>
    </citation>
    <scope>NUCLEOTIDE SEQUENCE</scope>
    <source>
        <strain evidence="4">UTEX LB 2760</strain>
    </source>
</reference>
<feature type="domain" description="B box-type" evidence="3">
    <location>
        <begin position="58"/>
        <end position="106"/>
    </location>
</feature>
<keyword evidence="1" id="KW-0479">Metal-binding</keyword>
<dbReference type="PANTHER" id="PTHR31832:SF5">
    <property type="entry name" value="OS09G0527900 PROTEIN"/>
    <property type="match status" value="1"/>
</dbReference>
<feature type="region of interest" description="Disordered" evidence="2">
    <location>
        <begin position="127"/>
        <end position="146"/>
    </location>
</feature>
<name>A0A7S0BP49_9RHOD</name>
<gene>
    <name evidence="4" type="ORF">RMAR0315_LOCUS8382</name>
</gene>
<feature type="compositionally biased region" description="Polar residues" evidence="2">
    <location>
        <begin position="131"/>
        <end position="146"/>
    </location>
</feature>
<evidence type="ECO:0000256" key="2">
    <source>
        <dbReference type="SAM" id="MobiDB-lite"/>
    </source>
</evidence>
<dbReference type="PROSITE" id="PS50119">
    <property type="entry name" value="ZF_BBOX"/>
    <property type="match status" value="2"/>
</dbReference>